<keyword evidence="1 2" id="KW-0238">DNA-binding</keyword>
<keyword evidence="5" id="KW-1185">Reference proteome</keyword>
<evidence type="ECO:0000256" key="2">
    <source>
        <dbReference type="PROSITE-ProRule" id="PRU00335"/>
    </source>
</evidence>
<dbReference type="AlphaFoldDB" id="A0A317ZYG4"/>
<dbReference type="GO" id="GO:0000976">
    <property type="term" value="F:transcription cis-regulatory region binding"/>
    <property type="evidence" value="ECO:0007669"/>
    <property type="project" value="TreeGrafter"/>
</dbReference>
<dbReference type="PANTHER" id="PTHR30055:SF235">
    <property type="entry name" value="TRANSCRIPTIONAL REGULATORY PROTEIN"/>
    <property type="match status" value="1"/>
</dbReference>
<dbReference type="PANTHER" id="PTHR30055">
    <property type="entry name" value="HTH-TYPE TRANSCRIPTIONAL REGULATOR RUTR"/>
    <property type="match status" value="1"/>
</dbReference>
<dbReference type="PRINTS" id="PR00455">
    <property type="entry name" value="HTHTETR"/>
</dbReference>
<protein>
    <submittedName>
        <fullName evidence="4">TetR/AcrR family transcriptional regulator</fullName>
    </submittedName>
</protein>
<evidence type="ECO:0000313" key="5">
    <source>
        <dbReference type="Proteomes" id="UP000246722"/>
    </source>
</evidence>
<feature type="DNA-binding region" description="H-T-H motif" evidence="2">
    <location>
        <begin position="18"/>
        <end position="37"/>
    </location>
</feature>
<dbReference type="GO" id="GO:0003700">
    <property type="term" value="F:DNA-binding transcription factor activity"/>
    <property type="evidence" value="ECO:0007669"/>
    <property type="project" value="TreeGrafter"/>
</dbReference>
<dbReference type="SUPFAM" id="SSF48498">
    <property type="entry name" value="Tetracyclin repressor-like, C-terminal domain"/>
    <property type="match status" value="1"/>
</dbReference>
<gene>
    <name evidence="4" type="ORF">CTB96_02360</name>
</gene>
<evidence type="ECO:0000313" key="4">
    <source>
        <dbReference type="EMBL" id="PXA72369.1"/>
    </source>
</evidence>
<organism evidence="4 5">
    <name type="scientific">Cryobacterium arcticum</name>
    <dbReference type="NCBI Taxonomy" id="670052"/>
    <lineage>
        <taxon>Bacteria</taxon>
        <taxon>Bacillati</taxon>
        <taxon>Actinomycetota</taxon>
        <taxon>Actinomycetes</taxon>
        <taxon>Micrococcales</taxon>
        <taxon>Microbacteriaceae</taxon>
        <taxon>Cryobacterium</taxon>
    </lineage>
</organism>
<sequence>MLKAARRRFARHGYSTTTVRDIAADAGVNVALINRYFSSKEGLFEACLRQVGEDLGRPAGSTTTIEHTLEKMLTRVADQPSGDHTMQLLLLLRSSGDDRADQIRLSTLRSFTEGIATSAGWQAGSADDDKLLLRAQIAMATALGVVLLRSSTGLEPLASATAEDLRDPLGEVLATLVAPTGL</sequence>
<dbReference type="InterPro" id="IPR009057">
    <property type="entry name" value="Homeodomain-like_sf"/>
</dbReference>
<dbReference type="Pfam" id="PF00440">
    <property type="entry name" value="TetR_N"/>
    <property type="match status" value="1"/>
</dbReference>
<dbReference type="InterPro" id="IPR050109">
    <property type="entry name" value="HTH-type_TetR-like_transc_reg"/>
</dbReference>
<dbReference type="SUPFAM" id="SSF46689">
    <property type="entry name" value="Homeodomain-like"/>
    <property type="match status" value="1"/>
</dbReference>
<comment type="caution">
    <text evidence="4">The sequence shown here is derived from an EMBL/GenBank/DDBJ whole genome shotgun (WGS) entry which is preliminary data.</text>
</comment>
<reference evidence="4 5" key="1">
    <citation type="submission" date="2018-05" db="EMBL/GenBank/DDBJ databases">
        <title>Genetic diversity of glacier-inhabiting Cryobacterium bacteria in China and description of Cryobacterium mengkeensis sp. nov. and Arthrobacter glacialis sp. nov.</title>
        <authorList>
            <person name="Liu Q."/>
            <person name="Xin Y.-H."/>
        </authorList>
    </citation>
    <scope>NUCLEOTIDE SEQUENCE [LARGE SCALE GENOMIC DNA]</scope>
    <source>
        <strain evidence="4 5">SK-1</strain>
    </source>
</reference>
<evidence type="ECO:0000259" key="3">
    <source>
        <dbReference type="PROSITE" id="PS50977"/>
    </source>
</evidence>
<evidence type="ECO:0000256" key="1">
    <source>
        <dbReference type="ARBA" id="ARBA00023125"/>
    </source>
</evidence>
<dbReference type="InterPro" id="IPR023772">
    <property type="entry name" value="DNA-bd_HTH_TetR-type_CS"/>
</dbReference>
<dbReference type="Pfam" id="PF17920">
    <property type="entry name" value="TetR_C_16"/>
    <property type="match status" value="1"/>
</dbReference>
<name>A0A317ZYG4_9MICO</name>
<dbReference type="InterPro" id="IPR001647">
    <property type="entry name" value="HTH_TetR"/>
</dbReference>
<feature type="domain" description="HTH tetR-type" evidence="3">
    <location>
        <begin position="1"/>
        <end position="55"/>
    </location>
</feature>
<dbReference type="PROSITE" id="PS50977">
    <property type="entry name" value="HTH_TETR_2"/>
    <property type="match status" value="1"/>
</dbReference>
<dbReference type="Gene3D" id="1.10.357.10">
    <property type="entry name" value="Tetracycline Repressor, domain 2"/>
    <property type="match status" value="1"/>
</dbReference>
<dbReference type="PROSITE" id="PS01081">
    <property type="entry name" value="HTH_TETR_1"/>
    <property type="match status" value="1"/>
</dbReference>
<dbReference type="InterPro" id="IPR041678">
    <property type="entry name" value="TetR_C_16"/>
</dbReference>
<dbReference type="EMBL" id="QHLY01000005">
    <property type="protein sequence ID" value="PXA72369.1"/>
    <property type="molecule type" value="Genomic_DNA"/>
</dbReference>
<accession>A0A317ZYG4</accession>
<proteinExistence type="predicted"/>
<dbReference type="Proteomes" id="UP000246722">
    <property type="component" value="Unassembled WGS sequence"/>
</dbReference>
<dbReference type="InterPro" id="IPR036271">
    <property type="entry name" value="Tet_transcr_reg_TetR-rel_C_sf"/>
</dbReference>
<dbReference type="OrthoDB" id="4726108at2"/>